<comment type="similarity">
    <text evidence="10">Belongs to the ApbE family.</text>
</comment>
<dbReference type="EC" id="2.7.1.180" evidence="1 10"/>
<evidence type="ECO:0000256" key="6">
    <source>
        <dbReference type="ARBA" id="ARBA00022827"/>
    </source>
</evidence>
<protein>
    <recommendedName>
        <fullName evidence="2 10">FAD:protein FMN transferase</fullName>
        <ecNumber evidence="1 10">2.7.1.180</ecNumber>
    </recommendedName>
    <alternativeName>
        <fullName evidence="8 10">Flavin transferase</fullName>
    </alternativeName>
</protein>
<comment type="cofactor">
    <cofactor evidence="11">
        <name>Mg(2+)</name>
        <dbReference type="ChEBI" id="CHEBI:18420"/>
    </cofactor>
    <cofactor evidence="11">
        <name>Mn(2+)</name>
        <dbReference type="ChEBI" id="CHEBI:29035"/>
    </cofactor>
    <text evidence="11">Magnesium. Can also use manganese.</text>
</comment>
<feature type="binding site" evidence="11">
    <location>
        <position position="147"/>
    </location>
    <ligand>
        <name>Mg(2+)</name>
        <dbReference type="ChEBI" id="CHEBI:18420"/>
    </ligand>
</feature>
<dbReference type="EMBL" id="MEYI01000027">
    <property type="protein sequence ID" value="OGD23811.1"/>
    <property type="molecule type" value="Genomic_DNA"/>
</dbReference>
<keyword evidence="5 10" id="KW-0479">Metal-binding</keyword>
<dbReference type="AlphaFoldDB" id="A0A1F5AZK4"/>
<gene>
    <name evidence="12" type="ORF">A2Z10_01625</name>
</gene>
<proteinExistence type="inferred from homology"/>
<accession>A0A1F5AZK4</accession>
<dbReference type="Proteomes" id="UP000176639">
    <property type="component" value="Unassembled WGS sequence"/>
</dbReference>
<dbReference type="Gene3D" id="3.10.520.10">
    <property type="entry name" value="ApbE-like domains"/>
    <property type="match status" value="1"/>
</dbReference>
<dbReference type="PANTHER" id="PTHR30040">
    <property type="entry name" value="THIAMINE BIOSYNTHESIS LIPOPROTEIN APBE"/>
    <property type="match status" value="1"/>
</dbReference>
<dbReference type="PIRSF" id="PIRSF006268">
    <property type="entry name" value="ApbE"/>
    <property type="match status" value="1"/>
</dbReference>
<dbReference type="InterPro" id="IPR024932">
    <property type="entry name" value="ApbE"/>
</dbReference>
<evidence type="ECO:0000256" key="7">
    <source>
        <dbReference type="ARBA" id="ARBA00022842"/>
    </source>
</evidence>
<evidence type="ECO:0000256" key="9">
    <source>
        <dbReference type="ARBA" id="ARBA00048540"/>
    </source>
</evidence>
<evidence type="ECO:0000256" key="4">
    <source>
        <dbReference type="ARBA" id="ARBA00022679"/>
    </source>
</evidence>
<dbReference type="Pfam" id="PF02424">
    <property type="entry name" value="ApbE"/>
    <property type="match status" value="1"/>
</dbReference>
<dbReference type="GO" id="GO:0046872">
    <property type="term" value="F:metal ion binding"/>
    <property type="evidence" value="ECO:0007669"/>
    <property type="project" value="UniProtKB-UniRule"/>
</dbReference>
<dbReference type="GO" id="GO:0016740">
    <property type="term" value="F:transferase activity"/>
    <property type="evidence" value="ECO:0007669"/>
    <property type="project" value="UniProtKB-UniRule"/>
</dbReference>
<evidence type="ECO:0000256" key="8">
    <source>
        <dbReference type="ARBA" id="ARBA00031306"/>
    </source>
</evidence>
<keyword evidence="3 10" id="KW-0285">Flavoprotein</keyword>
<dbReference type="SUPFAM" id="SSF143631">
    <property type="entry name" value="ApbE-like"/>
    <property type="match status" value="1"/>
</dbReference>
<reference evidence="12 13" key="1">
    <citation type="journal article" date="2016" name="Nat. Commun.">
        <title>Thousands of microbial genomes shed light on interconnected biogeochemical processes in an aquifer system.</title>
        <authorList>
            <person name="Anantharaman K."/>
            <person name="Brown C.T."/>
            <person name="Hug L.A."/>
            <person name="Sharon I."/>
            <person name="Castelle C.J."/>
            <person name="Probst A.J."/>
            <person name="Thomas B.C."/>
            <person name="Singh A."/>
            <person name="Wilkins M.J."/>
            <person name="Karaoz U."/>
            <person name="Brodie E.L."/>
            <person name="Williams K.H."/>
            <person name="Hubbard S.S."/>
            <person name="Banfield J.F."/>
        </authorList>
    </citation>
    <scope>NUCLEOTIDE SEQUENCE [LARGE SCALE GENOMIC DNA]</scope>
</reference>
<dbReference type="InterPro" id="IPR003374">
    <property type="entry name" value="ApbE-like_sf"/>
</dbReference>
<evidence type="ECO:0000256" key="2">
    <source>
        <dbReference type="ARBA" id="ARBA00016337"/>
    </source>
</evidence>
<keyword evidence="4 10" id="KW-0808">Transferase</keyword>
<evidence type="ECO:0000256" key="1">
    <source>
        <dbReference type="ARBA" id="ARBA00011955"/>
    </source>
</evidence>
<evidence type="ECO:0000256" key="3">
    <source>
        <dbReference type="ARBA" id="ARBA00022630"/>
    </source>
</evidence>
<keyword evidence="7 10" id="KW-0460">Magnesium</keyword>
<comment type="catalytic activity">
    <reaction evidence="9 10">
        <text>L-threonyl-[protein] + FAD = FMN-L-threonyl-[protein] + AMP + H(+)</text>
        <dbReference type="Rhea" id="RHEA:36847"/>
        <dbReference type="Rhea" id="RHEA-COMP:11060"/>
        <dbReference type="Rhea" id="RHEA-COMP:11061"/>
        <dbReference type="ChEBI" id="CHEBI:15378"/>
        <dbReference type="ChEBI" id="CHEBI:30013"/>
        <dbReference type="ChEBI" id="CHEBI:57692"/>
        <dbReference type="ChEBI" id="CHEBI:74257"/>
        <dbReference type="ChEBI" id="CHEBI:456215"/>
        <dbReference type="EC" id="2.7.1.180"/>
    </reaction>
</comment>
<evidence type="ECO:0000313" key="12">
    <source>
        <dbReference type="EMBL" id="OGD23811.1"/>
    </source>
</evidence>
<comment type="caution">
    <text evidence="12">The sequence shown here is derived from an EMBL/GenBank/DDBJ whole genome shotgun (WGS) entry which is preliminary data.</text>
</comment>
<sequence length="310" mass="34102">MGSEVMVSIITDDSVRAQETIAYVERVIGEFEQRFSRFLPDSELAQLNREDGEFRASKELISLLAAAQDWHVKTDGIFDPTVIAALEAFGYDKAFDFSRGPIMENNTLDMAAHEQQFMARIPFSTLRIDTRTNTVHLPHELRIDLGGIGKGYIVDMCADDIAKKHADFWLSAGGDICVSGTNCGEPWSVGAQDPFTPSEDIGHITIEPGTRMALATSGIIKRRGIAGDLAWHHIIDPRTGLSARNDIMSVTVLAPTTTAADILAKTVLILGKEKGIEFIDTHPETGCCIIDTKGQITLSHFMKNHFIQRS</sequence>
<evidence type="ECO:0000256" key="11">
    <source>
        <dbReference type="PIRSR" id="PIRSR006268-2"/>
    </source>
</evidence>
<dbReference type="PANTHER" id="PTHR30040:SF2">
    <property type="entry name" value="FAD:PROTEIN FMN TRANSFERASE"/>
    <property type="match status" value="1"/>
</dbReference>
<name>A0A1F5AZK4_9BACT</name>
<evidence type="ECO:0000256" key="5">
    <source>
        <dbReference type="ARBA" id="ARBA00022723"/>
    </source>
</evidence>
<evidence type="ECO:0000313" key="13">
    <source>
        <dbReference type="Proteomes" id="UP000176639"/>
    </source>
</evidence>
<keyword evidence="6 10" id="KW-0274">FAD</keyword>
<organism evidence="12 13">
    <name type="scientific">Candidatus Azambacteria bacterium RBG_16_47_10</name>
    <dbReference type="NCBI Taxonomy" id="1797292"/>
    <lineage>
        <taxon>Bacteria</taxon>
        <taxon>Candidatus Azamiibacteriota</taxon>
    </lineage>
</organism>
<feature type="binding site" evidence="11">
    <location>
        <position position="261"/>
    </location>
    <ligand>
        <name>Mg(2+)</name>
        <dbReference type="ChEBI" id="CHEBI:18420"/>
    </ligand>
</feature>
<evidence type="ECO:0000256" key="10">
    <source>
        <dbReference type="PIRNR" id="PIRNR006268"/>
    </source>
</evidence>